<evidence type="ECO:0000313" key="1">
    <source>
        <dbReference type="EMBL" id="KIJ92787.1"/>
    </source>
</evidence>
<reference evidence="1 2" key="1">
    <citation type="submission" date="2014-04" db="EMBL/GenBank/DDBJ databases">
        <authorList>
            <consortium name="DOE Joint Genome Institute"/>
            <person name="Kuo A."/>
            <person name="Kohler A."/>
            <person name="Nagy L.G."/>
            <person name="Floudas D."/>
            <person name="Copeland A."/>
            <person name="Barry K.W."/>
            <person name="Cichocki N."/>
            <person name="Veneault-Fourrey C."/>
            <person name="LaButti K."/>
            <person name="Lindquist E.A."/>
            <person name="Lipzen A."/>
            <person name="Lundell T."/>
            <person name="Morin E."/>
            <person name="Murat C."/>
            <person name="Sun H."/>
            <person name="Tunlid A."/>
            <person name="Henrissat B."/>
            <person name="Grigoriev I.V."/>
            <person name="Hibbett D.S."/>
            <person name="Martin F."/>
            <person name="Nordberg H.P."/>
            <person name="Cantor M.N."/>
            <person name="Hua S.X."/>
        </authorList>
    </citation>
    <scope>NUCLEOTIDE SEQUENCE [LARGE SCALE GENOMIC DNA]</scope>
    <source>
        <strain evidence="1 2">LaAM-08-1</strain>
    </source>
</reference>
<dbReference type="PANTHER" id="PTHR15032:SF4">
    <property type="entry name" value="N-ACYL-PHOSPHATIDYLETHANOLAMINE-HYDROLYZING PHOSPHOLIPASE D"/>
    <property type="match status" value="1"/>
</dbReference>
<dbReference type="Gene3D" id="3.60.15.10">
    <property type="entry name" value="Ribonuclease Z/Hydroxyacylglutathione hydrolase-like"/>
    <property type="match status" value="1"/>
</dbReference>
<sequence length="183" mass="20985">MYLFSFLYRSRRSSDGDKTTEETNEKMKVSWLCHACSFIEFPSRLGDRGVCILFNPVFSNRCSPSQRVGPKQYTHGSIPEVDAIVMSVRFATHTRAQKTIITISSALIIYPTRPLPITISAHLCAARERAVLQRLGVAASHTHIIDWWDSKRLKVSVAGKDNQPRRRRLHLHTKPALYWPFDF</sequence>
<proteinExistence type="predicted"/>
<name>A0A0C9X8W5_9AGAR</name>
<dbReference type="InterPro" id="IPR036866">
    <property type="entry name" value="RibonucZ/Hydroxyglut_hydro"/>
</dbReference>
<organism evidence="1 2">
    <name type="scientific">Laccaria amethystina LaAM-08-1</name>
    <dbReference type="NCBI Taxonomy" id="1095629"/>
    <lineage>
        <taxon>Eukaryota</taxon>
        <taxon>Fungi</taxon>
        <taxon>Dikarya</taxon>
        <taxon>Basidiomycota</taxon>
        <taxon>Agaricomycotina</taxon>
        <taxon>Agaricomycetes</taxon>
        <taxon>Agaricomycetidae</taxon>
        <taxon>Agaricales</taxon>
        <taxon>Agaricineae</taxon>
        <taxon>Hydnangiaceae</taxon>
        <taxon>Laccaria</taxon>
    </lineage>
</organism>
<keyword evidence="2" id="KW-1185">Reference proteome</keyword>
<protein>
    <submittedName>
        <fullName evidence="1">Uncharacterized protein</fullName>
    </submittedName>
</protein>
<dbReference type="OrthoDB" id="332863at2759"/>
<evidence type="ECO:0000313" key="2">
    <source>
        <dbReference type="Proteomes" id="UP000054477"/>
    </source>
</evidence>
<dbReference type="AlphaFoldDB" id="A0A0C9X8W5"/>
<dbReference type="STRING" id="1095629.A0A0C9X8W5"/>
<accession>A0A0C9X8W5</accession>
<dbReference type="GO" id="GO:0070292">
    <property type="term" value="P:N-acylphosphatidylethanolamine metabolic process"/>
    <property type="evidence" value="ECO:0007669"/>
    <property type="project" value="TreeGrafter"/>
</dbReference>
<dbReference type="GO" id="GO:0070290">
    <property type="term" value="F:N-acylphosphatidylethanolamine-specific phospholipase D activity"/>
    <property type="evidence" value="ECO:0007669"/>
    <property type="project" value="TreeGrafter"/>
</dbReference>
<reference evidence="2" key="2">
    <citation type="submission" date="2015-01" db="EMBL/GenBank/DDBJ databases">
        <title>Evolutionary Origins and Diversification of the Mycorrhizal Mutualists.</title>
        <authorList>
            <consortium name="DOE Joint Genome Institute"/>
            <consortium name="Mycorrhizal Genomics Consortium"/>
            <person name="Kohler A."/>
            <person name="Kuo A."/>
            <person name="Nagy L.G."/>
            <person name="Floudas D."/>
            <person name="Copeland A."/>
            <person name="Barry K.W."/>
            <person name="Cichocki N."/>
            <person name="Veneault-Fourrey C."/>
            <person name="LaButti K."/>
            <person name="Lindquist E.A."/>
            <person name="Lipzen A."/>
            <person name="Lundell T."/>
            <person name="Morin E."/>
            <person name="Murat C."/>
            <person name="Riley R."/>
            <person name="Ohm R."/>
            <person name="Sun H."/>
            <person name="Tunlid A."/>
            <person name="Henrissat B."/>
            <person name="Grigoriev I.V."/>
            <person name="Hibbett D.S."/>
            <person name="Martin F."/>
        </authorList>
    </citation>
    <scope>NUCLEOTIDE SEQUENCE [LARGE SCALE GENOMIC DNA]</scope>
    <source>
        <strain evidence="2">LaAM-08-1</strain>
    </source>
</reference>
<dbReference type="GO" id="GO:0070291">
    <property type="term" value="P:N-acylethanolamine metabolic process"/>
    <property type="evidence" value="ECO:0007669"/>
    <property type="project" value="TreeGrafter"/>
</dbReference>
<gene>
    <name evidence="1" type="ORF">K443DRAFT_420629</name>
</gene>
<dbReference type="GO" id="GO:0005737">
    <property type="term" value="C:cytoplasm"/>
    <property type="evidence" value="ECO:0007669"/>
    <property type="project" value="TreeGrafter"/>
</dbReference>
<dbReference type="EMBL" id="KN838884">
    <property type="protein sequence ID" value="KIJ92787.1"/>
    <property type="molecule type" value="Genomic_DNA"/>
</dbReference>
<dbReference type="PANTHER" id="PTHR15032">
    <property type="entry name" value="N-ACYL-PHOSPHATIDYLETHANOLAMINE-HYDROLYZING PHOSPHOLIPASE D"/>
    <property type="match status" value="1"/>
</dbReference>
<dbReference type="Proteomes" id="UP000054477">
    <property type="component" value="Unassembled WGS sequence"/>
</dbReference>
<dbReference type="HOGENOM" id="CLU_1475405_0_0_1"/>